<dbReference type="Gene3D" id="3.40.50.2300">
    <property type="match status" value="1"/>
</dbReference>
<feature type="modified residue" description="4-aspartylphosphate" evidence="4">
    <location>
        <position position="54"/>
    </location>
</feature>
<keyword evidence="4" id="KW-0597">Phosphoprotein</keyword>
<evidence type="ECO:0000256" key="1">
    <source>
        <dbReference type="ARBA" id="ARBA00023015"/>
    </source>
</evidence>
<sequence>MKLLIVEDDLLTAEVVRDSIDWSKLGIQDVRIAHHVAGAQKRFEEEPPDLVLCDIEMPKESGLDLLKWVRSHQYKSEFIFLTNHENFHFASTALEYKASSYLTKPFNIEKTEMAVLKAIEKINEENRLQQYSEYGQYWLENKKIILRNFWRDLLFSKIPSEKSAIQHEITKRNLSLDPDGNYHLVLVSVLKSENPTGSSLDDPSFEYILKKMSSEVIVSEMDFQNVIYYSTDRNHYVAVIIHDKVTDKQVKEKCEEFIEICKQYLKRMVACYICSNATHQSLAKDRKRLEEIDQNNFTFRSKVFYENDAEVVNFTGQYELDATALEEMFAKGEKVNIINFIKDKLELLAAKNSLDASTMYSIHQDFMQIVYTFLYKKEIQAHKLFSDKMSQKLNVSANNSVFDMMKWVHFISTRTLDYVEEVKKSESIIDKAKQFILEHYMEDISRNDVAASVFLTPEYLAKLFKAETGIVIKDFIHQYRIEKAKELLRNGDTSISMIASQVGFDNFSYFSTVFKKLTGVSPQTYRKEDGA</sequence>
<dbReference type="SMART" id="SM00342">
    <property type="entry name" value="HTH_ARAC"/>
    <property type="match status" value="1"/>
</dbReference>
<dbReference type="Pfam" id="PF00072">
    <property type="entry name" value="Response_reg"/>
    <property type="match status" value="1"/>
</dbReference>
<dbReference type="PANTHER" id="PTHR43280">
    <property type="entry name" value="ARAC-FAMILY TRANSCRIPTIONAL REGULATOR"/>
    <property type="match status" value="1"/>
</dbReference>
<dbReference type="InterPro" id="IPR009057">
    <property type="entry name" value="Homeodomain-like_sf"/>
</dbReference>
<organism evidence="7 8">
    <name type="scientific">Paenibacillus turicensis</name>
    <dbReference type="NCBI Taxonomy" id="160487"/>
    <lineage>
        <taxon>Bacteria</taxon>
        <taxon>Bacillati</taxon>
        <taxon>Bacillota</taxon>
        <taxon>Bacilli</taxon>
        <taxon>Bacillales</taxon>
        <taxon>Paenibacillaceae</taxon>
        <taxon>Paenibacillus</taxon>
    </lineage>
</organism>
<dbReference type="InterPro" id="IPR018060">
    <property type="entry name" value="HTH_AraC"/>
</dbReference>
<dbReference type="PRINTS" id="PR00032">
    <property type="entry name" value="HTHARAC"/>
</dbReference>
<accession>A0ABS4FNB3</accession>
<keyword evidence="8" id="KW-1185">Reference proteome</keyword>
<dbReference type="PROSITE" id="PS01124">
    <property type="entry name" value="HTH_ARAC_FAMILY_2"/>
    <property type="match status" value="1"/>
</dbReference>
<dbReference type="Gene3D" id="1.10.10.60">
    <property type="entry name" value="Homeodomain-like"/>
    <property type="match status" value="2"/>
</dbReference>
<comment type="caution">
    <text evidence="7">The sequence shown here is derived from an EMBL/GenBank/DDBJ whole genome shotgun (WGS) entry which is preliminary data.</text>
</comment>
<dbReference type="Pfam" id="PF12833">
    <property type="entry name" value="HTH_18"/>
    <property type="match status" value="1"/>
</dbReference>
<dbReference type="PANTHER" id="PTHR43280:SF28">
    <property type="entry name" value="HTH-TYPE TRANSCRIPTIONAL ACTIVATOR RHAS"/>
    <property type="match status" value="1"/>
</dbReference>
<dbReference type="PROSITE" id="PS50110">
    <property type="entry name" value="RESPONSE_REGULATORY"/>
    <property type="match status" value="1"/>
</dbReference>
<dbReference type="SUPFAM" id="SSF52172">
    <property type="entry name" value="CheY-like"/>
    <property type="match status" value="1"/>
</dbReference>
<keyword evidence="3" id="KW-0804">Transcription</keyword>
<dbReference type="InterPro" id="IPR020449">
    <property type="entry name" value="Tscrpt_reg_AraC-type_HTH"/>
</dbReference>
<proteinExistence type="predicted"/>
<dbReference type="Proteomes" id="UP001519272">
    <property type="component" value="Unassembled WGS sequence"/>
</dbReference>
<evidence type="ECO:0000259" key="5">
    <source>
        <dbReference type="PROSITE" id="PS01124"/>
    </source>
</evidence>
<keyword evidence="2" id="KW-0238">DNA-binding</keyword>
<dbReference type="SMART" id="SM00448">
    <property type="entry name" value="REC"/>
    <property type="match status" value="1"/>
</dbReference>
<evidence type="ECO:0000256" key="4">
    <source>
        <dbReference type="PROSITE-ProRule" id="PRU00169"/>
    </source>
</evidence>
<dbReference type="InterPro" id="IPR018062">
    <property type="entry name" value="HTH_AraC-typ_CS"/>
</dbReference>
<dbReference type="PROSITE" id="PS00041">
    <property type="entry name" value="HTH_ARAC_FAMILY_1"/>
    <property type="match status" value="1"/>
</dbReference>
<keyword evidence="1" id="KW-0805">Transcription regulation</keyword>
<name>A0ABS4FNB3_9BACL</name>
<dbReference type="CDD" id="cd17536">
    <property type="entry name" value="REC_YesN-like"/>
    <property type="match status" value="1"/>
</dbReference>
<reference evidence="7 8" key="1">
    <citation type="submission" date="2021-03" db="EMBL/GenBank/DDBJ databases">
        <title>Genomic Encyclopedia of Type Strains, Phase IV (KMG-IV): sequencing the most valuable type-strain genomes for metagenomic binning, comparative biology and taxonomic classification.</title>
        <authorList>
            <person name="Goeker M."/>
        </authorList>
    </citation>
    <scope>NUCLEOTIDE SEQUENCE [LARGE SCALE GENOMIC DNA]</scope>
    <source>
        <strain evidence="7 8">DSM 14349</strain>
    </source>
</reference>
<feature type="domain" description="Response regulatory" evidence="6">
    <location>
        <begin position="2"/>
        <end position="119"/>
    </location>
</feature>
<dbReference type="InterPro" id="IPR011006">
    <property type="entry name" value="CheY-like_superfamily"/>
</dbReference>
<gene>
    <name evidence="7" type="ORF">J2Z32_000435</name>
</gene>
<dbReference type="InterPro" id="IPR001789">
    <property type="entry name" value="Sig_transdc_resp-reg_receiver"/>
</dbReference>
<evidence type="ECO:0000256" key="3">
    <source>
        <dbReference type="ARBA" id="ARBA00023163"/>
    </source>
</evidence>
<dbReference type="RefSeq" id="WP_210087478.1">
    <property type="nucleotide sequence ID" value="NZ_JAGGKG010000001.1"/>
</dbReference>
<evidence type="ECO:0000256" key="2">
    <source>
        <dbReference type="ARBA" id="ARBA00023125"/>
    </source>
</evidence>
<protein>
    <submittedName>
        <fullName evidence="7">Two-component system response regulator YesN</fullName>
    </submittedName>
</protein>
<evidence type="ECO:0000313" key="8">
    <source>
        <dbReference type="Proteomes" id="UP001519272"/>
    </source>
</evidence>
<feature type="domain" description="HTH araC/xylS-type" evidence="5">
    <location>
        <begin position="430"/>
        <end position="528"/>
    </location>
</feature>
<evidence type="ECO:0000259" key="6">
    <source>
        <dbReference type="PROSITE" id="PS50110"/>
    </source>
</evidence>
<dbReference type="SUPFAM" id="SSF46689">
    <property type="entry name" value="Homeodomain-like"/>
    <property type="match status" value="2"/>
</dbReference>
<evidence type="ECO:0000313" key="7">
    <source>
        <dbReference type="EMBL" id="MBP1903823.1"/>
    </source>
</evidence>
<dbReference type="EMBL" id="JAGGKG010000001">
    <property type="protein sequence ID" value="MBP1903823.1"/>
    <property type="molecule type" value="Genomic_DNA"/>
</dbReference>